<dbReference type="CDD" id="cd03785">
    <property type="entry name" value="GT28_MurG"/>
    <property type="match status" value="1"/>
</dbReference>
<evidence type="ECO:0000313" key="6">
    <source>
        <dbReference type="Proteomes" id="UP000034175"/>
    </source>
</evidence>
<dbReference type="GO" id="GO:1901137">
    <property type="term" value="P:carbohydrate derivative biosynthetic process"/>
    <property type="evidence" value="ECO:0007669"/>
    <property type="project" value="UniProtKB-ARBA"/>
</dbReference>
<dbReference type="InterPro" id="IPR007235">
    <property type="entry name" value="Glyco_trans_28_C"/>
</dbReference>
<dbReference type="EMBL" id="LCMA01000010">
    <property type="protein sequence ID" value="KKU26304.1"/>
    <property type="molecule type" value="Genomic_DNA"/>
</dbReference>
<dbReference type="GO" id="GO:0016758">
    <property type="term" value="F:hexosyltransferase activity"/>
    <property type="evidence" value="ECO:0007669"/>
    <property type="project" value="InterPro"/>
</dbReference>
<dbReference type="AlphaFoldDB" id="A0A0G1P061"/>
<keyword evidence="2 5" id="KW-0808">Transferase</keyword>
<accession>A0A0G1P061</accession>
<dbReference type="GO" id="GO:0005975">
    <property type="term" value="P:carbohydrate metabolic process"/>
    <property type="evidence" value="ECO:0007669"/>
    <property type="project" value="InterPro"/>
</dbReference>
<dbReference type="Gene3D" id="3.40.50.2000">
    <property type="entry name" value="Glycogen Phosphorylase B"/>
    <property type="match status" value="2"/>
</dbReference>
<dbReference type="SUPFAM" id="SSF53756">
    <property type="entry name" value="UDP-Glycosyltransferase/glycogen phosphorylase"/>
    <property type="match status" value="1"/>
</dbReference>
<evidence type="ECO:0000259" key="3">
    <source>
        <dbReference type="Pfam" id="PF03033"/>
    </source>
</evidence>
<evidence type="ECO:0000256" key="2">
    <source>
        <dbReference type="ARBA" id="ARBA00022679"/>
    </source>
</evidence>
<dbReference type="PANTHER" id="PTHR21015">
    <property type="entry name" value="UDP-N-ACETYLGLUCOSAMINE--N-ACETYLMURAMYL-(PENTAPEPTIDE) PYROPHOSPHORYL-UNDECAPRENOL N-ACETYLGLUCOSAMINE TRANSFERASE 1"/>
    <property type="match status" value="1"/>
</dbReference>
<feature type="domain" description="Glycosyl transferase family 28 C-terminal" evidence="4">
    <location>
        <begin position="177"/>
        <end position="319"/>
    </location>
</feature>
<dbReference type="Proteomes" id="UP000034175">
    <property type="component" value="Unassembled WGS sequence"/>
</dbReference>
<sequence length="352" mass="39255">MGPVVPLLAIAEMYKKRNPSAEFVWVGTKDGPEKELVGEYGLPFFTITHGKLRRYFSLFNLIDVVKLAMAFFQSLVLLWYEKPSLLISAGGFVSVPLHFAAYSLGIPTWVHQQDVLPGLANKLMARLAKKITTALQDSAKYYPTNRTEWIGNPARDLGVTNPVASRAIFGIPDEAPVIFALGGGTGSAKVNKMVLEALPSWSREWHIVHLVGKNRPRLLHERVSKICPNYHVYQFFTEEMKDAYAIADVVIARAGFGSITELAALSKPAIIIPMSKTHQEENALFLFKNKAVIVLDEEVDNGLKLAQIVKRLIESSQDRQILGHRLHTLLPPAKEEKVVEIIDRLVQRAAII</sequence>
<evidence type="ECO:0000256" key="1">
    <source>
        <dbReference type="ARBA" id="ARBA00022676"/>
    </source>
</evidence>
<dbReference type="InterPro" id="IPR004276">
    <property type="entry name" value="GlycoTrans_28_N"/>
</dbReference>
<organism evidence="5 6">
    <name type="scientific">Candidatus Magasanikbacteria bacterium GW2011_GWA2_46_17</name>
    <dbReference type="NCBI Taxonomy" id="1619042"/>
    <lineage>
        <taxon>Bacteria</taxon>
        <taxon>Candidatus Magasanikiibacteriota</taxon>
    </lineage>
</organism>
<protein>
    <submittedName>
        <fullName evidence="5">UDP-diphospho-muramoylpentapeptide beta-N-acetylglucosaminyltransferase</fullName>
    </submittedName>
</protein>
<dbReference type="PANTHER" id="PTHR21015:SF22">
    <property type="entry name" value="GLYCOSYLTRANSFERASE"/>
    <property type="match status" value="1"/>
</dbReference>
<name>A0A0G1P061_9BACT</name>
<proteinExistence type="predicted"/>
<evidence type="ECO:0000259" key="4">
    <source>
        <dbReference type="Pfam" id="PF04101"/>
    </source>
</evidence>
<feature type="domain" description="Glycosyltransferase family 28 N-terminal" evidence="3">
    <location>
        <begin position="2"/>
        <end position="132"/>
    </location>
</feature>
<gene>
    <name evidence="5" type="ORF">UX39_C0010G0016</name>
</gene>
<dbReference type="Pfam" id="PF04101">
    <property type="entry name" value="Glyco_tran_28_C"/>
    <property type="match status" value="1"/>
</dbReference>
<comment type="caution">
    <text evidence="5">The sequence shown here is derived from an EMBL/GenBank/DDBJ whole genome shotgun (WGS) entry which is preliminary data.</text>
</comment>
<reference evidence="5 6" key="1">
    <citation type="journal article" date="2015" name="Nature">
        <title>rRNA introns, odd ribosomes, and small enigmatic genomes across a large radiation of phyla.</title>
        <authorList>
            <person name="Brown C.T."/>
            <person name="Hug L.A."/>
            <person name="Thomas B.C."/>
            <person name="Sharon I."/>
            <person name="Castelle C.J."/>
            <person name="Singh A."/>
            <person name="Wilkins M.J."/>
            <person name="Williams K.H."/>
            <person name="Banfield J.F."/>
        </authorList>
    </citation>
    <scope>NUCLEOTIDE SEQUENCE [LARGE SCALE GENOMIC DNA]</scope>
</reference>
<dbReference type="Pfam" id="PF03033">
    <property type="entry name" value="Glyco_transf_28"/>
    <property type="match status" value="1"/>
</dbReference>
<evidence type="ECO:0000313" key="5">
    <source>
        <dbReference type="EMBL" id="KKU26304.1"/>
    </source>
</evidence>
<keyword evidence="1 5" id="KW-0328">Glycosyltransferase</keyword>